<evidence type="ECO:0000313" key="3">
    <source>
        <dbReference type="EMBL" id="RRT82699.1"/>
    </source>
</evidence>
<dbReference type="InterPro" id="IPR000504">
    <property type="entry name" value="RRM_dom"/>
</dbReference>
<comment type="caution">
    <text evidence="3">The sequence shown here is derived from an EMBL/GenBank/DDBJ whole genome shotgun (WGS) entry which is preliminary data.</text>
</comment>
<feature type="domain" description="RRM" evidence="2">
    <location>
        <begin position="36"/>
        <end position="67"/>
    </location>
</feature>
<name>A0A427B2J8_ENSVE</name>
<dbReference type="Pfam" id="PF00076">
    <property type="entry name" value="RRM_1"/>
    <property type="match status" value="1"/>
</dbReference>
<evidence type="ECO:0000259" key="2">
    <source>
        <dbReference type="PROSITE" id="PS50102"/>
    </source>
</evidence>
<dbReference type="EMBL" id="AMZH03000642">
    <property type="protein sequence ID" value="RRT82699.1"/>
    <property type="molecule type" value="Genomic_DNA"/>
</dbReference>
<dbReference type="SUPFAM" id="SSF54928">
    <property type="entry name" value="RNA-binding domain, RBD"/>
    <property type="match status" value="1"/>
</dbReference>
<dbReference type="Proteomes" id="UP000287651">
    <property type="component" value="Unassembled WGS sequence"/>
</dbReference>
<evidence type="ECO:0000313" key="4">
    <source>
        <dbReference type="Proteomes" id="UP000287651"/>
    </source>
</evidence>
<proteinExistence type="predicted"/>
<dbReference type="GO" id="GO:0003723">
    <property type="term" value="F:RNA binding"/>
    <property type="evidence" value="ECO:0007669"/>
    <property type="project" value="UniProtKB-UniRule"/>
</dbReference>
<dbReference type="InterPro" id="IPR035979">
    <property type="entry name" value="RBD_domain_sf"/>
</dbReference>
<evidence type="ECO:0000256" key="1">
    <source>
        <dbReference type="PROSITE-ProRule" id="PRU00176"/>
    </source>
</evidence>
<dbReference type="InterPro" id="IPR012677">
    <property type="entry name" value="Nucleotide-bd_a/b_plait_sf"/>
</dbReference>
<reference evidence="3 4" key="1">
    <citation type="journal article" date="2014" name="Agronomy (Basel)">
        <title>A Draft Genome Sequence for Ensete ventricosum, the Drought-Tolerant Tree Against Hunger.</title>
        <authorList>
            <person name="Harrison J."/>
            <person name="Moore K.A."/>
            <person name="Paszkiewicz K."/>
            <person name="Jones T."/>
            <person name="Grant M."/>
            <person name="Ambacheew D."/>
            <person name="Muzemil S."/>
            <person name="Studholme D.J."/>
        </authorList>
    </citation>
    <scope>NUCLEOTIDE SEQUENCE [LARGE SCALE GENOMIC DNA]</scope>
</reference>
<dbReference type="Gene3D" id="3.30.70.330">
    <property type="match status" value="1"/>
</dbReference>
<dbReference type="AlphaFoldDB" id="A0A427B2J8"/>
<sequence length="98" mass="11141">MLELVVLPQRSERSTREGKGRYLLRRGAAMTLDDEKSIYVGGLPYDCTQEDLRRAFDLYGAIVDVKVRHLTLLLPGSLLFYHSPSCFFWEPNGTSLSC</sequence>
<gene>
    <name evidence="3" type="ORF">B296_00011004</name>
</gene>
<protein>
    <recommendedName>
        <fullName evidence="2">RRM domain-containing protein</fullName>
    </recommendedName>
</protein>
<keyword evidence="1" id="KW-0694">RNA-binding</keyword>
<organism evidence="3 4">
    <name type="scientific">Ensete ventricosum</name>
    <name type="common">Abyssinian banana</name>
    <name type="synonym">Musa ensete</name>
    <dbReference type="NCBI Taxonomy" id="4639"/>
    <lineage>
        <taxon>Eukaryota</taxon>
        <taxon>Viridiplantae</taxon>
        <taxon>Streptophyta</taxon>
        <taxon>Embryophyta</taxon>
        <taxon>Tracheophyta</taxon>
        <taxon>Spermatophyta</taxon>
        <taxon>Magnoliopsida</taxon>
        <taxon>Liliopsida</taxon>
        <taxon>Zingiberales</taxon>
        <taxon>Musaceae</taxon>
        <taxon>Ensete</taxon>
    </lineage>
</organism>
<accession>A0A427B2J8</accession>
<dbReference type="PROSITE" id="PS50102">
    <property type="entry name" value="RRM"/>
    <property type="match status" value="1"/>
</dbReference>